<keyword evidence="2" id="KW-1185">Reference proteome</keyword>
<name>A0A9W6XMS3_9STRA</name>
<organism evidence="1 2">
    <name type="scientific">Phytophthora fragariaefolia</name>
    <dbReference type="NCBI Taxonomy" id="1490495"/>
    <lineage>
        <taxon>Eukaryota</taxon>
        <taxon>Sar</taxon>
        <taxon>Stramenopiles</taxon>
        <taxon>Oomycota</taxon>
        <taxon>Peronosporomycetes</taxon>
        <taxon>Peronosporales</taxon>
        <taxon>Peronosporaceae</taxon>
        <taxon>Phytophthora</taxon>
    </lineage>
</organism>
<evidence type="ECO:0000313" key="2">
    <source>
        <dbReference type="Proteomes" id="UP001165121"/>
    </source>
</evidence>
<proteinExistence type="predicted"/>
<dbReference type="AlphaFoldDB" id="A0A9W6XMS3"/>
<gene>
    <name evidence="1" type="ORF">Pfra01_001416500</name>
</gene>
<sequence>MCLQEEDDAVPTAWCQASLSFHASNRTKPWWNVDDEHIGFVRGVTYWSSRLNVWVIDLTMEDDEVSGSISGIMNRCGSKAGYALNWIVQ</sequence>
<dbReference type="OrthoDB" id="134851at2759"/>
<reference evidence="1" key="1">
    <citation type="submission" date="2023-04" db="EMBL/GenBank/DDBJ databases">
        <title>Phytophthora fragariaefolia NBRC 109709.</title>
        <authorList>
            <person name="Ichikawa N."/>
            <person name="Sato H."/>
            <person name="Tonouchi N."/>
        </authorList>
    </citation>
    <scope>NUCLEOTIDE SEQUENCE</scope>
    <source>
        <strain evidence="1">NBRC 109709</strain>
    </source>
</reference>
<evidence type="ECO:0000313" key="1">
    <source>
        <dbReference type="EMBL" id="GMF42789.1"/>
    </source>
</evidence>
<protein>
    <submittedName>
        <fullName evidence="1">Unnamed protein product</fullName>
    </submittedName>
</protein>
<accession>A0A9W6XMS3</accession>
<comment type="caution">
    <text evidence="1">The sequence shown here is derived from an EMBL/GenBank/DDBJ whole genome shotgun (WGS) entry which is preliminary data.</text>
</comment>
<dbReference type="EMBL" id="BSXT01001472">
    <property type="protein sequence ID" value="GMF42789.1"/>
    <property type="molecule type" value="Genomic_DNA"/>
</dbReference>
<dbReference type="Proteomes" id="UP001165121">
    <property type="component" value="Unassembled WGS sequence"/>
</dbReference>